<organism evidence="3 4">
    <name type="scientific">Candidatus Pseudothioglobus singularis PS1</name>
    <dbReference type="NCBI Taxonomy" id="1125411"/>
    <lineage>
        <taxon>Bacteria</taxon>
        <taxon>Pseudomonadati</taxon>
        <taxon>Pseudomonadota</taxon>
        <taxon>Gammaproteobacteria</taxon>
        <taxon>Candidatus Pseudothioglobaceae</taxon>
        <taxon>Candidatus Pseudothioglobus</taxon>
    </lineage>
</organism>
<dbReference type="Gene3D" id="3.40.50.1820">
    <property type="entry name" value="alpha/beta hydrolase"/>
    <property type="match status" value="1"/>
</dbReference>
<proteinExistence type="predicted"/>
<dbReference type="AlphaFoldDB" id="A0A0M4LGS2"/>
<dbReference type="InterPro" id="IPR000639">
    <property type="entry name" value="Epox_hydrolase-like"/>
</dbReference>
<dbReference type="PANTHER" id="PTHR43798:SF31">
    <property type="entry name" value="AB HYDROLASE SUPERFAMILY PROTEIN YCLE"/>
    <property type="match status" value="1"/>
</dbReference>
<keyword evidence="1" id="KW-0378">Hydrolase</keyword>
<gene>
    <name evidence="3" type="ORF">W908_00230</name>
</gene>
<sequence length="275" mass="31099">MSNLRKDNLNKSTNLLDKDSTAYSVFGESGPYLIFVHGVGMSGEIWTPQVKHFFSNYRVITYDFLGHGQSPIPKKPPSIEDYVEQLNSLVETINISNFSLVGHSMGALISVAFGLKYPEKITALISLNMVYKRSINAQSDVIERANLILKQGEINNIDQTLDRWFKNKTEYHQIQQIKKVHQLLTDVNPQGYGYAYKLFAESDRHFENKLSELSVPVLYLTGSDDPNSTPDMSSEMAHESPQGSFISIANEAHMMAYIAPEKINPVIEKFIKMNE</sequence>
<dbReference type="PANTHER" id="PTHR43798">
    <property type="entry name" value="MONOACYLGLYCEROL LIPASE"/>
    <property type="match status" value="1"/>
</dbReference>
<dbReference type="PRINTS" id="PR00111">
    <property type="entry name" value="ABHYDROLASE"/>
</dbReference>
<dbReference type="SUPFAM" id="SSF53474">
    <property type="entry name" value="alpha/beta-Hydrolases"/>
    <property type="match status" value="1"/>
</dbReference>
<dbReference type="EMBL" id="CP006911">
    <property type="protein sequence ID" value="ALE02593.1"/>
    <property type="molecule type" value="Genomic_DNA"/>
</dbReference>
<reference evidence="3 4" key="1">
    <citation type="journal article" date="2015" name="Genome Announc.">
        <title>Genome Sequence of 'Candidatus Thioglobus singularis' Strain PS1, a Mixotroph from the SUP05 Clade of Marine Gammaproteobacteria.</title>
        <authorList>
            <person name="Marshall K.T."/>
            <person name="Morris R.M."/>
        </authorList>
    </citation>
    <scope>NUCLEOTIDE SEQUENCE [LARGE SCALE GENOMIC DNA]</scope>
    <source>
        <strain evidence="3 4">PS1</strain>
    </source>
</reference>
<dbReference type="KEGG" id="tsn:W908_00230"/>
<dbReference type="PRINTS" id="PR00412">
    <property type="entry name" value="EPOXHYDRLASE"/>
</dbReference>
<dbReference type="Pfam" id="PF00561">
    <property type="entry name" value="Abhydrolase_1"/>
    <property type="match status" value="1"/>
</dbReference>
<dbReference type="RefSeq" id="WP_053819474.1">
    <property type="nucleotide sequence ID" value="NZ_CP006911.1"/>
</dbReference>
<dbReference type="GO" id="GO:0016787">
    <property type="term" value="F:hydrolase activity"/>
    <property type="evidence" value="ECO:0007669"/>
    <property type="project" value="UniProtKB-KW"/>
</dbReference>
<dbReference type="InterPro" id="IPR029058">
    <property type="entry name" value="AB_hydrolase_fold"/>
</dbReference>
<evidence type="ECO:0000259" key="2">
    <source>
        <dbReference type="Pfam" id="PF00561"/>
    </source>
</evidence>
<evidence type="ECO:0000313" key="3">
    <source>
        <dbReference type="EMBL" id="ALE02593.1"/>
    </source>
</evidence>
<dbReference type="GO" id="GO:0016020">
    <property type="term" value="C:membrane"/>
    <property type="evidence" value="ECO:0007669"/>
    <property type="project" value="TreeGrafter"/>
</dbReference>
<keyword evidence="4" id="KW-1185">Reference proteome</keyword>
<name>A0A0M4LGS2_9GAMM</name>
<dbReference type="OrthoDB" id="9785847at2"/>
<evidence type="ECO:0000256" key="1">
    <source>
        <dbReference type="ARBA" id="ARBA00022801"/>
    </source>
</evidence>
<protein>
    <recommendedName>
        <fullName evidence="2">AB hydrolase-1 domain-containing protein</fullName>
    </recommendedName>
</protein>
<evidence type="ECO:0000313" key="4">
    <source>
        <dbReference type="Proteomes" id="UP000068905"/>
    </source>
</evidence>
<dbReference type="Proteomes" id="UP000068905">
    <property type="component" value="Chromosome"/>
</dbReference>
<accession>A0A0M4LGS2</accession>
<dbReference type="InterPro" id="IPR000073">
    <property type="entry name" value="AB_hydrolase_1"/>
</dbReference>
<dbReference type="PATRIC" id="fig|1125411.7.peg.45"/>
<dbReference type="InterPro" id="IPR050266">
    <property type="entry name" value="AB_hydrolase_sf"/>
</dbReference>
<dbReference type="STRING" id="1125411.W908_00230"/>
<feature type="domain" description="AB hydrolase-1" evidence="2">
    <location>
        <begin position="32"/>
        <end position="129"/>
    </location>
</feature>